<dbReference type="AlphaFoldDB" id="E3NE79"/>
<evidence type="ECO:0000256" key="1">
    <source>
        <dbReference type="SAM" id="MobiDB-lite"/>
    </source>
</evidence>
<dbReference type="Proteomes" id="UP000008281">
    <property type="component" value="Unassembled WGS sequence"/>
</dbReference>
<evidence type="ECO:0000313" key="3">
    <source>
        <dbReference type="Proteomes" id="UP000008281"/>
    </source>
</evidence>
<accession>E3NE79</accession>
<keyword evidence="3" id="KW-1185">Reference proteome</keyword>
<protein>
    <submittedName>
        <fullName evidence="2">Uncharacterized protein</fullName>
    </submittedName>
</protein>
<dbReference type="EMBL" id="DS268618">
    <property type="protein sequence ID" value="EFO94317.1"/>
    <property type="molecule type" value="Genomic_DNA"/>
</dbReference>
<name>E3NE79_CAERE</name>
<gene>
    <name evidence="2" type="ORF">CRE_04322</name>
</gene>
<reference evidence="2" key="1">
    <citation type="submission" date="2007-07" db="EMBL/GenBank/DDBJ databases">
        <title>PCAP assembly of the Caenorhabditis remanei genome.</title>
        <authorList>
            <consortium name="The Caenorhabditis remanei Sequencing Consortium"/>
            <person name="Wilson R.K."/>
        </authorList>
    </citation>
    <scope>NUCLEOTIDE SEQUENCE [LARGE SCALE GENOMIC DNA]</scope>
    <source>
        <strain evidence="2">PB4641</strain>
    </source>
</reference>
<organism evidence="3">
    <name type="scientific">Caenorhabditis remanei</name>
    <name type="common">Caenorhabditis vulgaris</name>
    <dbReference type="NCBI Taxonomy" id="31234"/>
    <lineage>
        <taxon>Eukaryota</taxon>
        <taxon>Metazoa</taxon>
        <taxon>Ecdysozoa</taxon>
        <taxon>Nematoda</taxon>
        <taxon>Chromadorea</taxon>
        <taxon>Rhabditida</taxon>
        <taxon>Rhabditina</taxon>
        <taxon>Rhabditomorpha</taxon>
        <taxon>Rhabditoidea</taxon>
        <taxon>Rhabditidae</taxon>
        <taxon>Peloderinae</taxon>
        <taxon>Caenorhabditis</taxon>
    </lineage>
</organism>
<evidence type="ECO:0000313" key="2">
    <source>
        <dbReference type="EMBL" id="EFO94317.1"/>
    </source>
</evidence>
<dbReference type="GeneID" id="9822617"/>
<dbReference type="KEGG" id="crq:GCK72_004293"/>
<dbReference type="RefSeq" id="XP_003093298.2">
    <property type="nucleotide sequence ID" value="XM_003093250.2"/>
</dbReference>
<sequence>MTRMMTRRATKEIEEKNLGKNGKLWKVFTVNIIPELISEPCHDEDRDVAVCNPMDCIQSEDNLKVLMKECPTLGIEMAIEYLLESPLADAIQRGRKFVLKMEKLKAEEDTPPPPPQLEKKKEEKKAEPTGRGKAGIPKVATGVTKKEVGKKFGRNVRLGDLARELMASAAGWNRQRKVAFKCPKRFLQDENAPPTAEPMEY</sequence>
<proteinExistence type="predicted"/>
<feature type="compositionally biased region" description="Basic and acidic residues" evidence="1">
    <location>
        <begin position="117"/>
        <end position="130"/>
    </location>
</feature>
<dbReference type="HOGENOM" id="CLU_1152668_0_0_1"/>
<feature type="region of interest" description="Disordered" evidence="1">
    <location>
        <begin position="104"/>
        <end position="140"/>
    </location>
</feature>
<dbReference type="CTD" id="9822617"/>